<gene>
    <name evidence="1" type="ORF">ACFQGU_12005</name>
</gene>
<keyword evidence="2" id="KW-1185">Reference proteome</keyword>
<dbReference type="PANTHER" id="PTHR19288:SF95">
    <property type="entry name" value="D-GLYCEROL 3-PHOSPHATE PHOSPHATASE"/>
    <property type="match status" value="1"/>
</dbReference>
<dbReference type="Pfam" id="PF13344">
    <property type="entry name" value="Hydrolase_6"/>
    <property type="match status" value="1"/>
</dbReference>
<dbReference type="GO" id="GO:0016787">
    <property type="term" value="F:hydrolase activity"/>
    <property type="evidence" value="ECO:0007669"/>
    <property type="project" value="UniProtKB-KW"/>
</dbReference>
<dbReference type="InterPro" id="IPR036412">
    <property type="entry name" value="HAD-like_sf"/>
</dbReference>
<name>A0ABW1T292_9ACTN</name>
<accession>A0ABW1T292</accession>
<evidence type="ECO:0000313" key="2">
    <source>
        <dbReference type="Proteomes" id="UP001596138"/>
    </source>
</evidence>
<proteinExistence type="predicted"/>
<dbReference type="NCBIfam" id="TIGR01460">
    <property type="entry name" value="HAD-SF-IIA"/>
    <property type="match status" value="1"/>
</dbReference>
<sequence>MTTDAPGAPGPTLLDVHDALLLDLDGVVYVGPHPVRHAVDALHAAGAAGVTTAYVTNNAARPASVVAEHLRSFGLEVAEHGVVTSAQAGAREVAARVAAGSRVLAVGGPGVAQSLQARGLVPVTSAADAPVAVLMGYGPDVSWRELAEASYAVGAGALLVATNLDLSIPTDRGIAPGNGTLVGAVVAATGIAPAVVAGKPFEPLVRESIERVGALRPLMVGDRLDTDIEAGHRSGIPSLLVLTGVTGVAALLAAPPIRRPTFIAADLRGLALPLATVSVAVPPGAPGSDDGLARLRAACRAAWSAADAGAPRPPVDEASLLSDVATALGR</sequence>
<comment type="caution">
    <text evidence="1">The sequence shown here is derived from an EMBL/GenBank/DDBJ whole genome shotgun (WGS) entry which is preliminary data.</text>
</comment>
<dbReference type="PANTHER" id="PTHR19288">
    <property type="entry name" value="4-NITROPHENYLPHOSPHATASE-RELATED"/>
    <property type="match status" value="1"/>
</dbReference>
<evidence type="ECO:0000313" key="1">
    <source>
        <dbReference type="EMBL" id="MFC6238604.1"/>
    </source>
</evidence>
<dbReference type="EMBL" id="JBHSTI010000008">
    <property type="protein sequence ID" value="MFC6238604.1"/>
    <property type="molecule type" value="Genomic_DNA"/>
</dbReference>
<keyword evidence="1" id="KW-0378">Hydrolase</keyword>
<organism evidence="1 2">
    <name type="scientific">Longivirga aurantiaca</name>
    <dbReference type="NCBI Taxonomy" id="1837743"/>
    <lineage>
        <taxon>Bacteria</taxon>
        <taxon>Bacillati</taxon>
        <taxon>Actinomycetota</taxon>
        <taxon>Actinomycetes</taxon>
        <taxon>Sporichthyales</taxon>
        <taxon>Sporichthyaceae</taxon>
        <taxon>Longivirga</taxon>
    </lineage>
</organism>
<dbReference type="RefSeq" id="WP_386766954.1">
    <property type="nucleotide sequence ID" value="NZ_JBHSTI010000008.1"/>
</dbReference>
<dbReference type="Pfam" id="PF13242">
    <property type="entry name" value="Hydrolase_like"/>
    <property type="match status" value="1"/>
</dbReference>
<dbReference type="Proteomes" id="UP001596138">
    <property type="component" value="Unassembled WGS sequence"/>
</dbReference>
<dbReference type="InterPro" id="IPR006357">
    <property type="entry name" value="HAD-SF_hydro_IIA"/>
</dbReference>
<reference evidence="2" key="1">
    <citation type="journal article" date="2019" name="Int. J. Syst. Evol. Microbiol.">
        <title>The Global Catalogue of Microorganisms (GCM) 10K type strain sequencing project: providing services to taxonomists for standard genome sequencing and annotation.</title>
        <authorList>
            <consortium name="The Broad Institute Genomics Platform"/>
            <consortium name="The Broad Institute Genome Sequencing Center for Infectious Disease"/>
            <person name="Wu L."/>
            <person name="Ma J."/>
        </authorList>
    </citation>
    <scope>NUCLEOTIDE SEQUENCE [LARGE SCALE GENOMIC DNA]</scope>
    <source>
        <strain evidence="2">CGMCC 4.7317</strain>
    </source>
</reference>
<dbReference type="SUPFAM" id="SSF56784">
    <property type="entry name" value="HAD-like"/>
    <property type="match status" value="1"/>
</dbReference>
<dbReference type="InterPro" id="IPR023214">
    <property type="entry name" value="HAD_sf"/>
</dbReference>
<dbReference type="Gene3D" id="3.40.50.1000">
    <property type="entry name" value="HAD superfamily/HAD-like"/>
    <property type="match status" value="2"/>
</dbReference>
<protein>
    <submittedName>
        <fullName evidence="1">HAD-IIA family hydrolase</fullName>
    </submittedName>
</protein>